<accession>A9WHB9</accession>
<name>A9WHB9_CHLAA</name>
<comment type="pathway">
    <text evidence="2 9">Carotenoid biosynthesis.</text>
</comment>
<keyword evidence="5 9" id="KW-0125">Carotenoid biosynthesis</keyword>
<evidence type="ECO:0000256" key="2">
    <source>
        <dbReference type="ARBA" id="ARBA00004829"/>
    </source>
</evidence>
<comment type="cofactor">
    <cofactor evidence="1">
        <name>FAD</name>
        <dbReference type="ChEBI" id="CHEBI:57692"/>
    </cofactor>
</comment>
<dbReference type="HOGENOM" id="CLU_019722_2_1_0"/>
<dbReference type="PROSITE" id="PS00982">
    <property type="entry name" value="PHYTOENE_DH"/>
    <property type="match status" value="1"/>
</dbReference>
<evidence type="ECO:0000313" key="12">
    <source>
        <dbReference type="Proteomes" id="UP000002008"/>
    </source>
</evidence>
<evidence type="ECO:0000256" key="8">
    <source>
        <dbReference type="ARBA" id="ARBA00031986"/>
    </source>
</evidence>
<organism evidence="11 12">
    <name type="scientific">Chloroflexus aurantiacus (strain ATCC 29366 / DSM 635 / J-10-fl)</name>
    <dbReference type="NCBI Taxonomy" id="324602"/>
    <lineage>
        <taxon>Bacteria</taxon>
        <taxon>Bacillati</taxon>
        <taxon>Chloroflexota</taxon>
        <taxon>Chloroflexia</taxon>
        <taxon>Chloroflexales</taxon>
        <taxon>Chloroflexineae</taxon>
        <taxon>Chloroflexaceae</taxon>
        <taxon>Chloroflexus</taxon>
    </lineage>
</organism>
<dbReference type="NCBIfam" id="TIGR02734">
    <property type="entry name" value="crtI_fam"/>
    <property type="match status" value="1"/>
</dbReference>
<dbReference type="FunFam" id="3.50.50.60:FF:000378">
    <property type="entry name" value="Phytoene desaturase"/>
    <property type="match status" value="1"/>
</dbReference>
<dbReference type="GO" id="GO:0016491">
    <property type="term" value="F:oxidoreductase activity"/>
    <property type="evidence" value="ECO:0000318"/>
    <property type="project" value="GO_Central"/>
</dbReference>
<keyword evidence="4" id="KW-0285">Flavoprotein</keyword>
<dbReference type="InterPro" id="IPR002937">
    <property type="entry name" value="Amino_oxidase"/>
</dbReference>
<dbReference type="SUPFAM" id="SSF51905">
    <property type="entry name" value="FAD/NAD(P)-binding domain"/>
    <property type="match status" value="1"/>
</dbReference>
<dbReference type="GO" id="GO:0016117">
    <property type="term" value="P:carotenoid biosynthetic process"/>
    <property type="evidence" value="ECO:0007669"/>
    <property type="project" value="UniProtKB-KW"/>
</dbReference>
<evidence type="ECO:0000313" key="11">
    <source>
        <dbReference type="EMBL" id="ABY35631.1"/>
    </source>
</evidence>
<comment type="similarity">
    <text evidence="3 9">Belongs to the carotenoid/retinoid oxidoreductase family.</text>
</comment>
<dbReference type="STRING" id="324602.Caur_2422"/>
<dbReference type="PATRIC" id="fig|324602.8.peg.2737"/>
<evidence type="ECO:0000256" key="3">
    <source>
        <dbReference type="ARBA" id="ARBA00006046"/>
    </source>
</evidence>
<keyword evidence="12" id="KW-1185">Reference proteome</keyword>
<reference evidence="12" key="1">
    <citation type="journal article" date="2011" name="BMC Genomics">
        <title>Complete genome sequence of the filamentous anoxygenic phototrophic bacterium Chloroflexus aurantiacus.</title>
        <authorList>
            <person name="Tang K.H."/>
            <person name="Barry K."/>
            <person name="Chertkov O."/>
            <person name="Dalin E."/>
            <person name="Han C.S."/>
            <person name="Hauser L.J."/>
            <person name="Honchak B.M."/>
            <person name="Karbach L.E."/>
            <person name="Land M.L."/>
            <person name="Lapidus A."/>
            <person name="Larimer F.W."/>
            <person name="Mikhailova N."/>
            <person name="Pitluck S."/>
            <person name="Pierson B.K."/>
            <person name="Blankenship R.E."/>
        </authorList>
    </citation>
    <scope>NUCLEOTIDE SEQUENCE [LARGE SCALE GENOMIC DNA]</scope>
    <source>
        <strain evidence="12">ATCC 29366 / DSM 635 / J-10-fl</strain>
    </source>
</reference>
<evidence type="ECO:0000256" key="7">
    <source>
        <dbReference type="ARBA" id="ARBA00023002"/>
    </source>
</evidence>
<dbReference type="RefSeq" id="WP_012258284.1">
    <property type="nucleotide sequence ID" value="NC_010175.1"/>
</dbReference>
<sequence>MGQKRIVVIGSGFGGLSAAIRLAAQGHLVTILEQRDRPGGRAYVYQTKGYTFDSGPTVITAPFMFDELWQLAGKRREDYFMLEPCRPYYRLFNHEGRYLEYGEDEEALLEQIRQWNPADVEGYRRFIASTRPIFEKGFSLIDKPFLHIGDMLRVAPDLIRLKSYQSVYQFVSQFFQDDFLRRCFSFHPLFIGGNPFDATSIYAMVHYLERRWGVYHARGGTGSIVKAMVQLFTELGGQLELNAKAVEIVINGRRAQAVRTQDGRLFPADVVVSNADVPQTYMNLIPPRYRKVQTDRRLRRLRYSMSLAVIYLGINRRYDDGRLVQHNIIFSERYKGLLDDIFNRKRLADDFSLYLHRPSHNDPTMAPPGHEALYVLTPVPNLAAPIDWSVAGPRLREAILTFLEEHYMPGLRRHIVVEHMVDPRYYRDALNSYLGAGFSIQPILTQSAWFRPHNRSEDIDNLYLVGAGTHPGAGLPGVIASGAIVANLVSQEQA</sequence>
<dbReference type="GO" id="GO:0016627">
    <property type="term" value="F:oxidoreductase activity, acting on the CH-CH group of donors"/>
    <property type="evidence" value="ECO:0007669"/>
    <property type="project" value="UniProtKB-ARBA"/>
</dbReference>
<feature type="domain" description="Amine oxidase" evidence="10">
    <location>
        <begin position="14"/>
        <end position="489"/>
    </location>
</feature>
<evidence type="ECO:0000256" key="1">
    <source>
        <dbReference type="ARBA" id="ARBA00001974"/>
    </source>
</evidence>
<dbReference type="Pfam" id="PF01593">
    <property type="entry name" value="Amino_oxidase"/>
    <property type="match status" value="1"/>
</dbReference>
<dbReference type="EMBL" id="CP000909">
    <property type="protein sequence ID" value="ABY35631.1"/>
    <property type="molecule type" value="Genomic_DNA"/>
</dbReference>
<keyword evidence="6" id="KW-0274">FAD</keyword>
<evidence type="ECO:0000256" key="9">
    <source>
        <dbReference type="RuleBase" id="RU362075"/>
    </source>
</evidence>
<evidence type="ECO:0000256" key="5">
    <source>
        <dbReference type="ARBA" id="ARBA00022746"/>
    </source>
</evidence>
<dbReference type="InterPro" id="IPR036188">
    <property type="entry name" value="FAD/NAD-bd_sf"/>
</dbReference>
<dbReference type="PANTHER" id="PTHR43734:SF3">
    <property type="entry name" value="B-CAROTENE KETOLASE"/>
    <property type="match status" value="1"/>
</dbReference>
<evidence type="ECO:0000256" key="6">
    <source>
        <dbReference type="ARBA" id="ARBA00022827"/>
    </source>
</evidence>
<dbReference type="PANTHER" id="PTHR43734">
    <property type="entry name" value="PHYTOENE DESATURASE"/>
    <property type="match status" value="1"/>
</dbReference>
<dbReference type="InParanoid" id="A9WHB9"/>
<dbReference type="eggNOG" id="COG1233">
    <property type="taxonomic scope" value="Bacteria"/>
</dbReference>
<evidence type="ECO:0000259" key="10">
    <source>
        <dbReference type="Pfam" id="PF01593"/>
    </source>
</evidence>
<protein>
    <recommendedName>
        <fullName evidence="8">Phytoene dehydrogenase</fullName>
    </recommendedName>
</protein>
<keyword evidence="7 9" id="KW-0560">Oxidoreductase</keyword>
<dbReference type="Proteomes" id="UP000002008">
    <property type="component" value="Chromosome"/>
</dbReference>
<dbReference type="InterPro" id="IPR008150">
    <property type="entry name" value="Phytoene_DH_bac_CS"/>
</dbReference>
<evidence type="ECO:0000256" key="4">
    <source>
        <dbReference type="ARBA" id="ARBA00022630"/>
    </source>
</evidence>
<dbReference type="EnsemblBacteria" id="ABY35631">
    <property type="protein sequence ID" value="ABY35631"/>
    <property type="gene ID" value="Caur_2422"/>
</dbReference>
<gene>
    <name evidence="11" type="ordered locus">Caur_2422</name>
</gene>
<dbReference type="Gene3D" id="3.50.50.60">
    <property type="entry name" value="FAD/NAD(P)-binding domain"/>
    <property type="match status" value="2"/>
</dbReference>
<dbReference type="KEGG" id="cau:Caur_2422"/>
<dbReference type="InterPro" id="IPR014105">
    <property type="entry name" value="Carotenoid/retinoid_OxRdtase"/>
</dbReference>
<proteinExistence type="inferred from homology"/>
<dbReference type="AlphaFoldDB" id="A9WHB9"/>